<dbReference type="InterPro" id="IPR013321">
    <property type="entry name" value="Arc_rbn_hlx_hlx"/>
</dbReference>
<protein>
    <submittedName>
        <fullName evidence="1">Ribbon-helix-helix protein, CopG family</fullName>
    </submittedName>
</protein>
<accession>A0A4D7BVG0</accession>
<gene>
    <name evidence="1" type="ORF">E6W36_08025</name>
</gene>
<dbReference type="RefSeq" id="WP_222872304.1">
    <property type="nucleotide sequence ID" value="NZ_CP039704.1"/>
</dbReference>
<dbReference type="EMBL" id="CP039704">
    <property type="protein sequence ID" value="QCI79509.1"/>
    <property type="molecule type" value="Genomic_DNA"/>
</dbReference>
<dbReference type="SUPFAM" id="SSF47598">
    <property type="entry name" value="Ribbon-helix-helix"/>
    <property type="match status" value="1"/>
</dbReference>
<dbReference type="Gene3D" id="1.10.1220.10">
    <property type="entry name" value="Met repressor-like"/>
    <property type="match status" value="1"/>
</dbReference>
<dbReference type="GO" id="GO:0006355">
    <property type="term" value="P:regulation of DNA-templated transcription"/>
    <property type="evidence" value="ECO:0007669"/>
    <property type="project" value="InterPro"/>
</dbReference>
<dbReference type="Proteomes" id="UP000298714">
    <property type="component" value="Chromosome"/>
</dbReference>
<evidence type="ECO:0000313" key="2">
    <source>
        <dbReference type="Proteomes" id="UP000298714"/>
    </source>
</evidence>
<name>A0A4D7BVG0_9SPHN</name>
<proteinExistence type="predicted"/>
<organism evidence="1 2">
    <name type="scientific">Hankyongella ginsenosidimutans</name>
    <dbReference type="NCBI Taxonomy" id="1763828"/>
    <lineage>
        <taxon>Bacteria</taxon>
        <taxon>Pseudomonadati</taxon>
        <taxon>Pseudomonadota</taxon>
        <taxon>Alphaproteobacteria</taxon>
        <taxon>Sphingomonadales</taxon>
        <taxon>Sphingomonadaceae</taxon>
        <taxon>Hankyongella</taxon>
    </lineage>
</organism>
<keyword evidence="2" id="KW-1185">Reference proteome</keyword>
<dbReference type="InterPro" id="IPR010985">
    <property type="entry name" value="Ribbon_hlx_hlx"/>
</dbReference>
<evidence type="ECO:0000313" key="1">
    <source>
        <dbReference type="EMBL" id="QCI79509.1"/>
    </source>
</evidence>
<dbReference type="KEGG" id="hgn:E6W36_08025"/>
<dbReference type="AlphaFoldDB" id="A0A4D7BVG0"/>
<reference evidence="2" key="1">
    <citation type="submission" date="2019-04" db="EMBL/GenBank/DDBJ databases">
        <title>Complete genome sequence of Sphingomonas sp. W1-2-3.</title>
        <authorList>
            <person name="Im W.T."/>
        </authorList>
    </citation>
    <scope>NUCLEOTIDE SEQUENCE [LARGE SCALE GENOMIC DNA]</scope>
    <source>
        <strain evidence="2">W1-2-3</strain>
    </source>
</reference>
<sequence>MARPHLGPRRSYPLRLDPALLAAIERLAAAEIRSVNGQIEALLREALVARGIGVKAGEDDAAPRGDPP</sequence>